<evidence type="ECO:0000259" key="2">
    <source>
        <dbReference type="PROSITE" id="PS51704"/>
    </source>
</evidence>
<comment type="caution">
    <text evidence="3">The sequence shown here is derived from an EMBL/GenBank/DDBJ whole genome shotgun (WGS) entry which is preliminary data.</text>
</comment>
<reference evidence="3" key="1">
    <citation type="journal article" date="2014" name="Int. J. Syst. Evol. Microbiol.">
        <title>Complete genome sequence of Corynebacterium casei LMG S-19264T (=DSM 44701T), isolated from a smear-ripened cheese.</title>
        <authorList>
            <consortium name="US DOE Joint Genome Institute (JGI-PGF)"/>
            <person name="Walter F."/>
            <person name="Albersmeier A."/>
            <person name="Kalinowski J."/>
            <person name="Ruckert C."/>
        </authorList>
    </citation>
    <scope>NUCLEOTIDE SEQUENCE</scope>
    <source>
        <strain evidence="3">CGMCC 4.7306</strain>
    </source>
</reference>
<dbReference type="InterPro" id="IPR030395">
    <property type="entry name" value="GP_PDE_dom"/>
</dbReference>
<feature type="domain" description="GP-PDE" evidence="2">
    <location>
        <begin position="11"/>
        <end position="263"/>
    </location>
</feature>
<feature type="region of interest" description="Disordered" evidence="1">
    <location>
        <begin position="270"/>
        <end position="291"/>
    </location>
</feature>
<dbReference type="PROSITE" id="PS51704">
    <property type="entry name" value="GP_PDE"/>
    <property type="match status" value="1"/>
</dbReference>
<dbReference type="EMBL" id="BMMZ01000010">
    <property type="protein sequence ID" value="GGL75256.1"/>
    <property type="molecule type" value="Genomic_DNA"/>
</dbReference>
<evidence type="ECO:0000313" key="4">
    <source>
        <dbReference type="Proteomes" id="UP000613840"/>
    </source>
</evidence>
<dbReference type="Proteomes" id="UP000613840">
    <property type="component" value="Unassembled WGS sequence"/>
</dbReference>
<keyword evidence="4" id="KW-1185">Reference proteome</keyword>
<dbReference type="AlphaFoldDB" id="A0A917SEN0"/>
<gene>
    <name evidence="3" type="ORF">GCM10011575_36790</name>
</gene>
<dbReference type="PANTHER" id="PTHR46211:SF13">
    <property type="entry name" value="GLYCEROPHOSPHODIESTER PHOSPHODIESTERASE 1-RELATED"/>
    <property type="match status" value="1"/>
</dbReference>
<dbReference type="GO" id="GO:0006629">
    <property type="term" value="P:lipid metabolic process"/>
    <property type="evidence" value="ECO:0007669"/>
    <property type="project" value="InterPro"/>
</dbReference>
<dbReference type="RefSeq" id="WP_188896837.1">
    <property type="nucleotide sequence ID" value="NZ_BMMZ01000010.1"/>
</dbReference>
<dbReference type="SUPFAM" id="SSF51695">
    <property type="entry name" value="PLC-like phosphodiesterases"/>
    <property type="match status" value="1"/>
</dbReference>
<dbReference type="GO" id="GO:0008081">
    <property type="term" value="F:phosphoric diester hydrolase activity"/>
    <property type="evidence" value="ECO:0007669"/>
    <property type="project" value="InterPro"/>
</dbReference>
<sequence>MTTNGSAASDPEIIAHRGFSGRYPESTHGSYQAAIAYAEEHDLELGLECDVHFSADDQLICLHDLDLDRTSDVTGPAFARTVDELRQVDFGSWFMPDPRPQDRMITTLVELLDMIAAARNRGVRITLNLETKHPNPRGLEVEDRVAELLTERGWAGADSPIRVITFFPDALVKLREVLPQLRRTFLISDLSRAGDGVLPDGVWIVGPDLERVREDPDWVGRMIAAGNQVHVWTVNTPADVRFCLDLGVTGFTTDFPDVVAETLSREGSDIPQYAPRVVSEDSRPGTTHRRY</sequence>
<proteinExistence type="predicted"/>
<evidence type="ECO:0000256" key="1">
    <source>
        <dbReference type="SAM" id="MobiDB-lite"/>
    </source>
</evidence>
<dbReference type="Pfam" id="PF03009">
    <property type="entry name" value="GDPD"/>
    <property type="match status" value="1"/>
</dbReference>
<dbReference type="PANTHER" id="PTHR46211">
    <property type="entry name" value="GLYCEROPHOSPHORYL DIESTER PHOSPHODIESTERASE"/>
    <property type="match status" value="1"/>
</dbReference>
<protein>
    <submittedName>
        <fullName evidence="3">Glycerophosphoryl diester phosphodiesterase</fullName>
    </submittedName>
</protein>
<evidence type="ECO:0000313" key="3">
    <source>
        <dbReference type="EMBL" id="GGL75256.1"/>
    </source>
</evidence>
<organism evidence="3 4">
    <name type="scientific">Microlunatus endophyticus</name>
    <dbReference type="NCBI Taxonomy" id="1716077"/>
    <lineage>
        <taxon>Bacteria</taxon>
        <taxon>Bacillati</taxon>
        <taxon>Actinomycetota</taxon>
        <taxon>Actinomycetes</taxon>
        <taxon>Propionibacteriales</taxon>
        <taxon>Propionibacteriaceae</taxon>
        <taxon>Microlunatus</taxon>
    </lineage>
</organism>
<reference evidence="3" key="2">
    <citation type="submission" date="2020-09" db="EMBL/GenBank/DDBJ databases">
        <authorList>
            <person name="Sun Q."/>
            <person name="Zhou Y."/>
        </authorList>
    </citation>
    <scope>NUCLEOTIDE SEQUENCE</scope>
    <source>
        <strain evidence="3">CGMCC 4.7306</strain>
    </source>
</reference>
<accession>A0A917SEN0</accession>
<dbReference type="InterPro" id="IPR017946">
    <property type="entry name" value="PLC-like_Pdiesterase_TIM-brl"/>
</dbReference>
<name>A0A917SEN0_9ACTN</name>
<dbReference type="Gene3D" id="3.20.20.190">
    <property type="entry name" value="Phosphatidylinositol (PI) phosphodiesterase"/>
    <property type="match status" value="1"/>
</dbReference>